<dbReference type="SUPFAM" id="SSF109854">
    <property type="entry name" value="DinB/YfiT-like putative metalloenzymes"/>
    <property type="match status" value="1"/>
</dbReference>
<comment type="caution">
    <text evidence="2">The sequence shown here is derived from an EMBL/GenBank/DDBJ whole genome shotgun (WGS) entry which is preliminary data.</text>
</comment>
<gene>
    <name evidence="2" type="ORF">E1163_27765</name>
</gene>
<evidence type="ECO:0000313" key="2">
    <source>
        <dbReference type="EMBL" id="MTI28788.1"/>
    </source>
</evidence>
<accession>A0ABW9RZR0</accession>
<dbReference type="EMBL" id="SMLW01000672">
    <property type="protein sequence ID" value="MTI28788.1"/>
    <property type="molecule type" value="Genomic_DNA"/>
</dbReference>
<dbReference type="RefSeq" id="WP_155176656.1">
    <property type="nucleotide sequence ID" value="NZ_BAAAFL010000012.1"/>
</dbReference>
<evidence type="ECO:0000313" key="3">
    <source>
        <dbReference type="Proteomes" id="UP000798808"/>
    </source>
</evidence>
<keyword evidence="3" id="KW-1185">Reference proteome</keyword>
<reference evidence="2 3" key="1">
    <citation type="submission" date="2019-02" db="EMBL/GenBank/DDBJ databases">
        <authorList>
            <person name="Goldberg S.R."/>
            <person name="Haltli B.A."/>
            <person name="Correa H."/>
            <person name="Russell K.G."/>
        </authorList>
    </citation>
    <scope>NUCLEOTIDE SEQUENCE [LARGE SCALE GENOMIC DNA]</scope>
    <source>
        <strain evidence="2 3">JCM 16186</strain>
    </source>
</reference>
<dbReference type="Pfam" id="PF12867">
    <property type="entry name" value="DinB_2"/>
    <property type="match status" value="1"/>
</dbReference>
<dbReference type="InterPro" id="IPR024775">
    <property type="entry name" value="DinB-like"/>
</dbReference>
<dbReference type="Proteomes" id="UP000798808">
    <property type="component" value="Unassembled WGS sequence"/>
</dbReference>
<feature type="domain" description="DinB-like" evidence="1">
    <location>
        <begin position="36"/>
        <end position="163"/>
    </location>
</feature>
<name>A0ABW9RZR0_9BACT</name>
<dbReference type="Gene3D" id="1.20.120.450">
    <property type="entry name" value="dinb family like domain"/>
    <property type="match status" value="1"/>
</dbReference>
<sequence>MAKPDLLSIPPFYRKYVEGVEEEELIPALINSGNITIDLIKSIPEASGNYRYAEGKWSIKEVLVHMIDAERIFAYRALRFGRNDKTELPGFEENDYAVASNAGERKLYKILEEYNNVRAATIDLFSSFNEEALARTGFANGSEMSVYAIGFVVAGHETHHRNVLNERYFSK</sequence>
<dbReference type="InterPro" id="IPR034660">
    <property type="entry name" value="DinB/YfiT-like"/>
</dbReference>
<organism evidence="2 3">
    <name type="scientific">Fulvivirga kasyanovii</name>
    <dbReference type="NCBI Taxonomy" id="396812"/>
    <lineage>
        <taxon>Bacteria</taxon>
        <taxon>Pseudomonadati</taxon>
        <taxon>Bacteroidota</taxon>
        <taxon>Cytophagia</taxon>
        <taxon>Cytophagales</taxon>
        <taxon>Fulvivirgaceae</taxon>
        <taxon>Fulvivirga</taxon>
    </lineage>
</organism>
<protein>
    <submittedName>
        <fullName evidence="2">DinB family protein</fullName>
    </submittedName>
</protein>
<proteinExistence type="predicted"/>
<evidence type="ECO:0000259" key="1">
    <source>
        <dbReference type="Pfam" id="PF12867"/>
    </source>
</evidence>